<proteinExistence type="predicted"/>
<dbReference type="HOGENOM" id="CLU_1583689_0_0_9"/>
<dbReference type="eggNOG" id="ENOG5033VYB">
    <property type="taxonomic scope" value="Bacteria"/>
</dbReference>
<reference evidence="3" key="1">
    <citation type="submission" date="2011-12" db="EMBL/GenBank/DDBJ databases">
        <title>Complete sequence of Clostridium clariflavum DSM 19732.</title>
        <authorList>
            <consortium name="US DOE Joint Genome Institute"/>
            <person name="Lucas S."/>
            <person name="Han J."/>
            <person name="Lapidus A."/>
            <person name="Cheng J.-F."/>
            <person name="Goodwin L."/>
            <person name="Pitluck S."/>
            <person name="Peters L."/>
            <person name="Teshima H."/>
            <person name="Detter J.C."/>
            <person name="Han C."/>
            <person name="Tapia R."/>
            <person name="Land M."/>
            <person name="Hauser L."/>
            <person name="Kyrpides N."/>
            <person name="Ivanova N."/>
            <person name="Pagani I."/>
            <person name="Kitzmiller T."/>
            <person name="Lynd L."/>
            <person name="Izquierdo J."/>
            <person name="Woyke T."/>
        </authorList>
    </citation>
    <scope>NUCLEOTIDE SEQUENCE [LARGE SCALE GENOMIC DNA]</scope>
    <source>
        <strain evidence="3">DSM 19732 / NBRC 101661 / EBR45</strain>
    </source>
</reference>
<dbReference type="OrthoDB" id="1819208at2"/>
<keyword evidence="1" id="KW-0472">Membrane</keyword>
<keyword evidence="1" id="KW-0812">Transmembrane</keyword>
<sequence length="165" mass="18408" precursor="true">MVRFPKNNKGFSLIELLIVIAILGVIAVITITMFTNVISNSRKKSDEQQALLIEKAVISYMMQSSDYKLEHLKYDGAVHSMDGKPSEELIYALQNTIICTLDGSEKEIYPILNPKSSSIPSTSDYTPFWNTSNGGKYIGYKIEVYSENLSCNVTPVTADANIHVY</sequence>
<dbReference type="KEGG" id="ccl:Clocl_1064"/>
<evidence type="ECO:0000313" key="3">
    <source>
        <dbReference type="Proteomes" id="UP000005435"/>
    </source>
</evidence>
<dbReference type="RefSeq" id="WP_014254358.1">
    <property type="nucleotide sequence ID" value="NC_016627.1"/>
</dbReference>
<keyword evidence="1" id="KW-1133">Transmembrane helix</keyword>
<gene>
    <name evidence="2" type="ordered locus">Clocl_1064</name>
</gene>
<accession>G8LXM9</accession>
<keyword evidence="3" id="KW-1185">Reference proteome</keyword>
<protein>
    <submittedName>
        <fullName evidence="2">Prepilin-type N-terminal cleavage/methylation domain-containing protein</fullName>
    </submittedName>
</protein>
<dbReference type="Proteomes" id="UP000005435">
    <property type="component" value="Chromosome"/>
</dbReference>
<dbReference type="Pfam" id="PF07963">
    <property type="entry name" value="N_methyl"/>
    <property type="match status" value="1"/>
</dbReference>
<dbReference type="PROSITE" id="PS00409">
    <property type="entry name" value="PROKAR_NTER_METHYL"/>
    <property type="match status" value="1"/>
</dbReference>
<dbReference type="EMBL" id="CP003065">
    <property type="protein sequence ID" value="AEV67740.1"/>
    <property type="molecule type" value="Genomic_DNA"/>
</dbReference>
<dbReference type="InterPro" id="IPR045584">
    <property type="entry name" value="Pilin-like"/>
</dbReference>
<dbReference type="AlphaFoldDB" id="G8LXM9"/>
<organism evidence="2 3">
    <name type="scientific">Acetivibrio clariflavus (strain DSM 19732 / NBRC 101661 / EBR45)</name>
    <name type="common">Clostridium clariflavum</name>
    <dbReference type="NCBI Taxonomy" id="720554"/>
    <lineage>
        <taxon>Bacteria</taxon>
        <taxon>Bacillati</taxon>
        <taxon>Bacillota</taxon>
        <taxon>Clostridia</taxon>
        <taxon>Eubacteriales</taxon>
        <taxon>Oscillospiraceae</taxon>
        <taxon>Acetivibrio</taxon>
    </lineage>
</organism>
<dbReference type="InterPro" id="IPR012902">
    <property type="entry name" value="N_methyl_site"/>
</dbReference>
<dbReference type="Gene3D" id="3.30.700.10">
    <property type="entry name" value="Glycoprotein, Type 4 Pilin"/>
    <property type="match status" value="1"/>
</dbReference>
<dbReference type="SUPFAM" id="SSF54523">
    <property type="entry name" value="Pili subunits"/>
    <property type="match status" value="1"/>
</dbReference>
<name>G8LXM9_ACECE</name>
<dbReference type="STRING" id="720554.Clocl_1064"/>
<evidence type="ECO:0000313" key="2">
    <source>
        <dbReference type="EMBL" id="AEV67740.1"/>
    </source>
</evidence>
<evidence type="ECO:0000256" key="1">
    <source>
        <dbReference type="SAM" id="Phobius"/>
    </source>
</evidence>
<dbReference type="NCBIfam" id="TIGR02532">
    <property type="entry name" value="IV_pilin_GFxxxE"/>
    <property type="match status" value="1"/>
</dbReference>
<feature type="transmembrane region" description="Helical" evidence="1">
    <location>
        <begin position="12"/>
        <end position="34"/>
    </location>
</feature>
<reference evidence="2 3" key="2">
    <citation type="journal article" date="2012" name="Stand. Genomic Sci.">
        <title>Complete Genome Sequence of Clostridium clariflavum DSM 19732.</title>
        <authorList>
            <person name="Izquierdo J.A."/>
            <person name="Goodwin L."/>
            <person name="Davenport K.W."/>
            <person name="Teshima H."/>
            <person name="Bruce D."/>
            <person name="Detter C."/>
            <person name="Tapia R."/>
            <person name="Han S."/>
            <person name="Land M."/>
            <person name="Hauser L."/>
            <person name="Jeffries C.D."/>
            <person name="Han J."/>
            <person name="Pitluck S."/>
            <person name="Nolan M."/>
            <person name="Chen A."/>
            <person name="Huntemann M."/>
            <person name="Mavromatis K."/>
            <person name="Mikhailova N."/>
            <person name="Liolios K."/>
            <person name="Woyke T."/>
            <person name="Lynd L.R."/>
        </authorList>
    </citation>
    <scope>NUCLEOTIDE SEQUENCE [LARGE SCALE GENOMIC DNA]</scope>
    <source>
        <strain evidence="3">DSM 19732 / NBRC 101661 / EBR45</strain>
    </source>
</reference>